<protein>
    <recommendedName>
        <fullName evidence="3">RVP_2 domain-containing protein</fullName>
    </recommendedName>
</protein>
<accession>A0A1Q3CBQ9</accession>
<organism evidence="1 2">
    <name type="scientific">Cephalotus follicularis</name>
    <name type="common">Albany pitcher plant</name>
    <dbReference type="NCBI Taxonomy" id="3775"/>
    <lineage>
        <taxon>Eukaryota</taxon>
        <taxon>Viridiplantae</taxon>
        <taxon>Streptophyta</taxon>
        <taxon>Embryophyta</taxon>
        <taxon>Tracheophyta</taxon>
        <taxon>Spermatophyta</taxon>
        <taxon>Magnoliopsida</taxon>
        <taxon>eudicotyledons</taxon>
        <taxon>Gunneridae</taxon>
        <taxon>Pentapetalae</taxon>
        <taxon>rosids</taxon>
        <taxon>fabids</taxon>
        <taxon>Oxalidales</taxon>
        <taxon>Cephalotaceae</taxon>
        <taxon>Cephalotus</taxon>
    </lineage>
</organism>
<dbReference type="Gene3D" id="2.40.70.10">
    <property type="entry name" value="Acid Proteases"/>
    <property type="match status" value="1"/>
</dbReference>
<evidence type="ECO:0000313" key="2">
    <source>
        <dbReference type="Proteomes" id="UP000187406"/>
    </source>
</evidence>
<dbReference type="AlphaFoldDB" id="A0A1Q3CBQ9"/>
<evidence type="ECO:0000313" key="1">
    <source>
        <dbReference type="EMBL" id="GAV77542.1"/>
    </source>
</evidence>
<dbReference type="Proteomes" id="UP000187406">
    <property type="component" value="Unassembled WGS sequence"/>
</dbReference>
<dbReference type="EMBL" id="BDDD01001646">
    <property type="protein sequence ID" value="GAV77542.1"/>
    <property type="molecule type" value="Genomic_DNA"/>
</dbReference>
<dbReference type="CDD" id="cd00303">
    <property type="entry name" value="retropepsin_like"/>
    <property type="match status" value="1"/>
</dbReference>
<gene>
    <name evidence="1" type="ORF">CFOL_v3_21013</name>
</gene>
<dbReference type="InParanoid" id="A0A1Q3CBQ9"/>
<reference evidence="2" key="1">
    <citation type="submission" date="2016-04" db="EMBL/GenBank/DDBJ databases">
        <title>Cephalotus genome sequencing.</title>
        <authorList>
            <person name="Fukushima K."/>
            <person name="Hasebe M."/>
            <person name="Fang X."/>
        </authorList>
    </citation>
    <scope>NUCLEOTIDE SEQUENCE [LARGE SCALE GENOMIC DNA]</scope>
    <source>
        <strain evidence="2">cv. St1</strain>
    </source>
</reference>
<keyword evidence="2" id="KW-1185">Reference proteome</keyword>
<dbReference type="OrthoDB" id="2013610at2759"/>
<dbReference type="InterPro" id="IPR021109">
    <property type="entry name" value="Peptidase_aspartic_dom_sf"/>
</dbReference>
<sequence>MYATDLKVKRSKGLYYYCDEKYSPRHKCTSKLSLLMPDEEEKEGTNMVAEFEHLAMATFVIQESSQELADCGMIQGGTFPKISLHALVGQSNLSTLRLIGKHGNHNLHILVDNGSTHNFLKESIASRLNIPIFLCTPFKVLVGNGQYLVCSKKCESIPFKI</sequence>
<name>A0A1Q3CBQ9_CEPFO</name>
<comment type="caution">
    <text evidence="1">The sequence shown here is derived from an EMBL/GenBank/DDBJ whole genome shotgun (WGS) entry which is preliminary data.</text>
</comment>
<evidence type="ECO:0008006" key="3">
    <source>
        <dbReference type="Google" id="ProtNLM"/>
    </source>
</evidence>
<proteinExistence type="predicted"/>